<dbReference type="Proteomes" id="UP000520814">
    <property type="component" value="Unassembled WGS sequence"/>
</dbReference>
<keyword evidence="1" id="KW-0732">Signal</keyword>
<keyword evidence="3" id="KW-1185">Reference proteome</keyword>
<evidence type="ECO:0000313" key="2">
    <source>
        <dbReference type="EMBL" id="MBB6050250.1"/>
    </source>
</evidence>
<accession>A0A7W9W6P1</accession>
<name>A0A7W9W6P1_ARMRO</name>
<dbReference type="AlphaFoldDB" id="A0A7W9W6P1"/>
<feature type="signal peptide" evidence="1">
    <location>
        <begin position="1"/>
        <end position="18"/>
    </location>
</feature>
<dbReference type="PROSITE" id="PS51257">
    <property type="entry name" value="PROKAR_LIPOPROTEIN"/>
    <property type="match status" value="1"/>
</dbReference>
<evidence type="ECO:0008006" key="4">
    <source>
        <dbReference type="Google" id="ProtNLM"/>
    </source>
</evidence>
<organism evidence="2 3">
    <name type="scientific">Armatimonas rosea</name>
    <dbReference type="NCBI Taxonomy" id="685828"/>
    <lineage>
        <taxon>Bacteria</taxon>
        <taxon>Bacillati</taxon>
        <taxon>Armatimonadota</taxon>
        <taxon>Armatimonadia</taxon>
        <taxon>Armatimonadales</taxon>
        <taxon>Armatimonadaceae</taxon>
        <taxon>Armatimonas</taxon>
    </lineage>
</organism>
<proteinExistence type="predicted"/>
<evidence type="ECO:0000313" key="3">
    <source>
        <dbReference type="Proteomes" id="UP000520814"/>
    </source>
</evidence>
<dbReference type="RefSeq" id="WP_184194849.1">
    <property type="nucleotide sequence ID" value="NZ_JACHGW010000002.1"/>
</dbReference>
<feature type="chain" id="PRO_5031412911" description="Lipoprotein" evidence="1">
    <location>
        <begin position="19"/>
        <end position="262"/>
    </location>
</feature>
<sequence length="262" mass="28049">MKRRLFVFGFAASVLMLAGCGGGGSVSSTPAGTRVTKQEILTAVEQGFASKQQGQSGVAGASGASRATRAESLAVYNEFYELWVLPVDGGEDFFADAALTQPAGKMRYFYTPGEQGQFSKGSTVEITAGPQKGYNATYSVILDSTGLRYDFQGTSPEFGPFSTVGSSINGVTIVKNGFRDPQGNMRYYDIEYGTDSTTKVRYNNDKLFNIELSYTAEGTGTGTVTGSSELLPATVIWDRDGTGTITFKDGSTQSFTDFRFDI</sequence>
<gene>
    <name evidence="2" type="ORF">HNQ39_002041</name>
</gene>
<evidence type="ECO:0000256" key="1">
    <source>
        <dbReference type="SAM" id="SignalP"/>
    </source>
</evidence>
<protein>
    <recommendedName>
        <fullName evidence="4">Lipoprotein</fullName>
    </recommendedName>
</protein>
<reference evidence="2 3" key="1">
    <citation type="submission" date="2020-08" db="EMBL/GenBank/DDBJ databases">
        <title>Genomic Encyclopedia of Type Strains, Phase IV (KMG-IV): sequencing the most valuable type-strain genomes for metagenomic binning, comparative biology and taxonomic classification.</title>
        <authorList>
            <person name="Goeker M."/>
        </authorList>
    </citation>
    <scope>NUCLEOTIDE SEQUENCE [LARGE SCALE GENOMIC DNA]</scope>
    <source>
        <strain evidence="2 3">DSM 23562</strain>
    </source>
</reference>
<comment type="caution">
    <text evidence="2">The sequence shown here is derived from an EMBL/GenBank/DDBJ whole genome shotgun (WGS) entry which is preliminary data.</text>
</comment>
<dbReference type="EMBL" id="JACHGW010000002">
    <property type="protein sequence ID" value="MBB6050250.1"/>
    <property type="molecule type" value="Genomic_DNA"/>
</dbReference>